<gene>
    <name evidence="1" type="ORF">CY35_07G082900</name>
</gene>
<evidence type="ECO:0000313" key="1">
    <source>
        <dbReference type="EMBL" id="KAH9557388.1"/>
    </source>
</evidence>
<dbReference type="EMBL" id="CM038913">
    <property type="protein sequence ID" value="KAH9557388.1"/>
    <property type="molecule type" value="Genomic_DNA"/>
</dbReference>
<name>A0ACB8HMC7_9BRYO</name>
<sequence>MSHTLIHAMDASSDAGHGEWRFSGDAVGAERPSESDSEGSMKRRKIEADAGRYAATRQDADSNDEEDCGSENESEGEERGRDDEEGGDFFHHLSEVRYRDLLAERLQHHRKKRLKEAIAARTTVASALMFKSERSRGDSSGDKQIWIHDKGDVNYSNHYTPKFEPDLNFPDQGDIGVGLVYQKEAVRMGVKKAGPGSLLDLGGGLKFEIPLYYDELAASLHLPSFASLQIEERIVYGRLKSMAFFSAMDSDPWSQSWRLQSETGESWRKAPLDDANQRALPPTMQKRFGLQVLDSNMRIPSSDSICEDFGGGSEAGSLEETSATVRHIATESGQLRLCEVKILETSDGYELVQRKVQKNEPVARDPKEVALEDEEKTFKYWINLVRKDLPKHHKSFLSYFKKLSQDVKRAAELCQREVKNRNARSLKMMKAAPMRTRRLARDMIMFWKKWDKEQVELRRKEEKDAAEALKRDQELREAKRQQQRLNFLLTQTELYSHFMQNKMAGLTIQPSQLMTVETDATSSSPIEDVSGSHGQDAAEEAALKEEAFQAASLAVSQQVQRTSAFDNESSKLRQAAGAGGEVAARDGGKTRDGVADIDLLNPSTMPTTSSVQQPKMFHGSLKEYQLKGLQWLVNCYEQGLNGILADEMGLGKTIQAMAFLGHLAEEKNIWGPFLVVAPASVLNNWADEVNRFCPDLRILPYWGAANERAVLRKNINPNRLYRREAGFHVLITSYQLLVSDEKYFKRVKWQYMVLDEAQAIKSASSQRWKTLLSFNCRNRLLLTGTPIQNSMAELWALLHFIMPTLFDSHEQFNEWFSKGIEGHAEHGGTLNEHQLTRLHSILKPFMLRRVKKDVITEMTNKKEVVVPCSLSSRQQALYQAIKNKISVADLFAGGQLNDKKVLNLMNIVIQLRKVCNHPELFERNEGQSSVHFATIPQSLLPPPFGELEDIYFAGACNPVSYKVPKLLYRDGMRCLPTDSSGSTQGFLEKWIRTNFNVFSPENVHVSSLGREEHESGFLRAKHPAGPLWQPFEALAVSPEERFLGSVGLLRSVRSFMPPVRAPQISVVCSDRGFVNQRTEELHSAWLKRMLVGFARTSEYSGPAVPRQSPCFFEADEVRGCSLQPLLALPFRIFGSAPPLQSFDFAKMLTDSGKLQTLDVLLKRLRAQNHRVLLFAQMTKMLNILEDYMNYRKYKYLRLDGSSTIMDRRDMVKDFQHRSDIFVFLLSTRAGGLGINLTAADTVIFYESDWNPTMDLQAMDRAHRLGQTKEVTVYRLICKGTVEEKIVKRASQKNTVQQLVMTGGQSVQGDVLEAEEVVSLLLDDAELEAKMREQNSKQVDKKGRRRKGWAVAGGLKGVRLDAEGGASLDDEILAAPVEVTSNGGDTSVTAEKGVTGNVLDEAMVSGNKRRRSLEMKPPKPPKVPRPARAPKVPKEPKSLKLAKPSRELKTMKEPRPPRDPRLPKTSRQSKKGTGPSESSTPLISTMANGPGDGYPLTSTTELDQPLEETQDFGTNGDHVSTLGLIDESDLLPADFADMPMQTSSTQVVKSSTGRGERGKGNGKQQASSSRMAEKLVQSSGPKKATEILAAGEESWSNTENVDFKIIPDKVGSLKLSLHKHHLHNPSSENGSAMSVTFKDI</sequence>
<proteinExistence type="predicted"/>
<evidence type="ECO:0000313" key="2">
    <source>
        <dbReference type="Proteomes" id="UP000828922"/>
    </source>
</evidence>
<organism evidence="1 2">
    <name type="scientific">Sphagnum magellanicum</name>
    <dbReference type="NCBI Taxonomy" id="128215"/>
    <lineage>
        <taxon>Eukaryota</taxon>
        <taxon>Viridiplantae</taxon>
        <taxon>Streptophyta</taxon>
        <taxon>Embryophyta</taxon>
        <taxon>Bryophyta</taxon>
        <taxon>Sphagnophytina</taxon>
        <taxon>Sphagnopsida</taxon>
        <taxon>Sphagnales</taxon>
        <taxon>Sphagnaceae</taxon>
        <taxon>Sphagnum</taxon>
    </lineage>
</organism>
<keyword evidence="2" id="KW-1185">Reference proteome</keyword>
<accession>A0ACB8HMC7</accession>
<reference evidence="2" key="1">
    <citation type="journal article" date="2022" name="New Phytol.">
        <title>Phylogenomic structure and speciation in an emerging model: the Sphagnum magellanicum complex (Bryophyta).</title>
        <authorList>
            <person name="Shaw A.J."/>
            <person name="Piatkowski B."/>
            <person name="Duffy A.M."/>
            <person name="Aguero B."/>
            <person name="Imwattana K."/>
            <person name="Nieto-Lugilde M."/>
            <person name="Healey A."/>
            <person name="Weston D.J."/>
            <person name="Patel M.N."/>
            <person name="Schmutz J."/>
            <person name="Grimwood J."/>
            <person name="Yavitt J.B."/>
            <person name="Hassel K."/>
            <person name="Stenoien H.K."/>
            <person name="Flatberg K.I."/>
            <person name="Bickford C.P."/>
            <person name="Hicks K.A."/>
        </authorList>
    </citation>
    <scope>NUCLEOTIDE SEQUENCE [LARGE SCALE GENOMIC DNA]</scope>
</reference>
<protein>
    <submittedName>
        <fullName evidence="1">Uncharacterized protein</fullName>
    </submittedName>
</protein>
<comment type="caution">
    <text evidence="1">The sequence shown here is derived from an EMBL/GenBank/DDBJ whole genome shotgun (WGS) entry which is preliminary data.</text>
</comment>
<dbReference type="Proteomes" id="UP000828922">
    <property type="component" value="Linkage Group LG07"/>
</dbReference>